<dbReference type="AlphaFoldDB" id="U9SXE4"/>
<accession>U9SXE4</accession>
<organism evidence="1">
    <name type="scientific">Rhizophagus irregularis (strain DAOM 181602 / DAOM 197198 / MUCL 43194)</name>
    <name type="common">Arbuscular mycorrhizal fungus</name>
    <name type="synonym">Glomus intraradices</name>
    <dbReference type="NCBI Taxonomy" id="747089"/>
    <lineage>
        <taxon>Eukaryota</taxon>
        <taxon>Fungi</taxon>
        <taxon>Fungi incertae sedis</taxon>
        <taxon>Mucoromycota</taxon>
        <taxon>Glomeromycotina</taxon>
        <taxon>Glomeromycetes</taxon>
        <taxon>Glomerales</taxon>
        <taxon>Glomeraceae</taxon>
        <taxon>Rhizophagus</taxon>
    </lineage>
</organism>
<name>U9SXE4_RHIID</name>
<dbReference type="HOGENOM" id="CLU_2777238_0_0_1"/>
<dbReference type="VEuPathDB" id="FungiDB:RhiirFUN_016487"/>
<sequence length="69" mass="7722">MWYIGSNISDSSDSDLTGLIETYRLIKELGLIIGLKLYLAIIPSELLTNIDSFKAITFKKTALKIHDCC</sequence>
<protein>
    <submittedName>
        <fullName evidence="1">Uncharacterized protein</fullName>
    </submittedName>
</protein>
<dbReference type="EMBL" id="KI297095">
    <property type="protein sequence ID" value="ESA00594.1"/>
    <property type="molecule type" value="Genomic_DNA"/>
</dbReference>
<gene>
    <name evidence="1" type="ORF">GLOINDRAFT_8335</name>
</gene>
<evidence type="ECO:0000313" key="1">
    <source>
        <dbReference type="EMBL" id="ESA00594.1"/>
    </source>
</evidence>
<reference evidence="1" key="1">
    <citation type="submission" date="2013-07" db="EMBL/GenBank/DDBJ databases">
        <title>The genome of an arbuscular mycorrhizal fungus provides insights into the evolution of the oldest plant symbiosis.</title>
        <authorList>
            <consortium name="DOE Joint Genome Institute"/>
            <person name="Tisserant E."/>
            <person name="Malbreil M."/>
            <person name="Kuo A."/>
            <person name="Kohler A."/>
            <person name="Symeonidi A."/>
            <person name="Balestrini R."/>
            <person name="Charron P."/>
            <person name="Duensing N."/>
            <person name="Frei-dit-Frey N."/>
            <person name="Gianinazzi-Pearson V."/>
            <person name="Gilbert B."/>
            <person name="Handa Y."/>
            <person name="Hijri M."/>
            <person name="Kaul R."/>
            <person name="Kawaguchi M."/>
            <person name="Krajinski F."/>
            <person name="Lammers P."/>
            <person name="Lapierre D."/>
            <person name="Masclaux F.G."/>
            <person name="Murat C."/>
            <person name="Morin E."/>
            <person name="Ndikumana S."/>
            <person name="Pagni M."/>
            <person name="Petitpierre D."/>
            <person name="Requena N."/>
            <person name="Rosikiewicz P."/>
            <person name="Riley R."/>
            <person name="Saito K."/>
            <person name="San Clemente H."/>
            <person name="Shapiro H."/>
            <person name="van Tuinen D."/>
            <person name="Becard G."/>
            <person name="Bonfante P."/>
            <person name="Paszkowski U."/>
            <person name="Shachar-Hill Y."/>
            <person name="Young J.P."/>
            <person name="Sanders I.R."/>
            <person name="Henrissat B."/>
            <person name="Rensing S.A."/>
            <person name="Grigoriev I.V."/>
            <person name="Corradi N."/>
            <person name="Roux C."/>
            <person name="Martin F."/>
        </authorList>
    </citation>
    <scope>NUCLEOTIDE SEQUENCE</scope>
    <source>
        <strain evidence="1">DAOM 197198</strain>
    </source>
</reference>
<proteinExistence type="predicted"/>